<evidence type="ECO:0000313" key="3">
    <source>
        <dbReference type="EMBL" id="ONM23724.1"/>
    </source>
</evidence>
<protein>
    <submittedName>
        <fullName evidence="3">COP9 signalosome complex subunit 7</fullName>
    </submittedName>
</protein>
<dbReference type="PANTHER" id="PTHR15350">
    <property type="entry name" value="COP9 SIGNALOSOME COMPLEX SUBUNIT 7/DENDRITIC CELL PROTEIN GA17"/>
    <property type="match status" value="1"/>
</dbReference>
<evidence type="ECO:0000256" key="2">
    <source>
        <dbReference type="ARBA" id="ARBA00022790"/>
    </source>
</evidence>
<dbReference type="AlphaFoldDB" id="A0A1D6EVX8"/>
<dbReference type="Pfam" id="PF01399">
    <property type="entry name" value="PCI"/>
    <property type="match status" value="1"/>
</dbReference>
<dbReference type="EMBL" id="CM007648">
    <property type="protein sequence ID" value="ONM23724.1"/>
    <property type="molecule type" value="Genomic_DNA"/>
</dbReference>
<name>A0A1D6EVX8_MAIZE</name>
<dbReference type="ExpressionAtlas" id="A0A1D6EVX8">
    <property type="expression patterns" value="baseline and differential"/>
</dbReference>
<dbReference type="InterPro" id="IPR000717">
    <property type="entry name" value="PCI_dom"/>
</dbReference>
<reference evidence="3" key="1">
    <citation type="submission" date="2015-12" db="EMBL/GenBank/DDBJ databases">
        <title>Update maize B73 reference genome by single molecule sequencing technologies.</title>
        <authorList>
            <consortium name="Maize Genome Sequencing Project"/>
            <person name="Ware D."/>
        </authorList>
    </citation>
    <scope>NUCLEOTIDE SEQUENCE [LARGE SCALE GENOMIC DNA]</scope>
    <source>
        <tissue evidence="3">Seedling</tissue>
    </source>
</reference>
<sequence>MAMDAERRQAELIAQFSAQAAALSSAPQLAALVLEATSHPALFAFSELLTLPALSKLTGTQYASSLDLLRLFAYGTLNDYKSNSGFLPALLPDQVRKLKQLSVLTLAESTKILPYDQLMQELDVSNVRELEDFLINECMYSGIVRGKLDQLRRCFEARCLRPVQFAAGRDLTPDQLKNMIETLSDWLGTSDRLLHQIQEKIKWADTMSEVNKKHQKEFEDRVEEAKKSIKEEATTGVVSISPYQSLPEWDLLIP</sequence>
<gene>
    <name evidence="3" type="ORF">ZEAMMB73_Zm00001d006410</name>
</gene>
<dbReference type="GO" id="GO:0008180">
    <property type="term" value="C:COP9 signalosome"/>
    <property type="evidence" value="ECO:0007669"/>
    <property type="project" value="UniProtKB-KW"/>
</dbReference>
<proteinExistence type="inferred from homology"/>
<comment type="similarity">
    <text evidence="1">Belongs to the CSN7/EIF3M family. CSN7 subfamily.</text>
</comment>
<dbReference type="InterPro" id="IPR045237">
    <property type="entry name" value="COPS7/eIF3m"/>
</dbReference>
<dbReference type="PANTHER" id="PTHR15350:SF5">
    <property type="entry name" value="COP9 SIGNALOSOME COMPLEX SUBUNIT 7"/>
    <property type="match status" value="1"/>
</dbReference>
<organism evidence="3">
    <name type="scientific">Zea mays</name>
    <name type="common">Maize</name>
    <dbReference type="NCBI Taxonomy" id="4577"/>
    <lineage>
        <taxon>Eukaryota</taxon>
        <taxon>Viridiplantae</taxon>
        <taxon>Streptophyta</taxon>
        <taxon>Embryophyta</taxon>
        <taxon>Tracheophyta</taxon>
        <taxon>Spermatophyta</taxon>
        <taxon>Magnoliopsida</taxon>
        <taxon>Liliopsida</taxon>
        <taxon>Poales</taxon>
        <taxon>Poaceae</taxon>
        <taxon>PACMAD clade</taxon>
        <taxon>Panicoideae</taxon>
        <taxon>Andropogonodae</taxon>
        <taxon>Andropogoneae</taxon>
        <taxon>Tripsacinae</taxon>
        <taxon>Zea</taxon>
    </lineage>
</organism>
<dbReference type="SMART" id="SM00088">
    <property type="entry name" value="PINT"/>
    <property type="match status" value="1"/>
</dbReference>
<keyword evidence="2" id="KW-0736">Signalosome</keyword>
<evidence type="ECO:0000256" key="1">
    <source>
        <dbReference type="ARBA" id="ARBA00008482"/>
    </source>
</evidence>
<dbReference type="PROSITE" id="PS50250">
    <property type="entry name" value="PCI"/>
    <property type="match status" value="1"/>
</dbReference>
<dbReference type="OMA" id="TAACENT"/>
<accession>A0A1D6EVX8</accession>